<dbReference type="InterPro" id="IPR037004">
    <property type="entry name" value="Exonuc_VII_ssu_sf"/>
</dbReference>
<dbReference type="GO" id="GO:0006308">
    <property type="term" value="P:DNA catabolic process"/>
    <property type="evidence" value="ECO:0007669"/>
    <property type="project" value="UniProtKB-UniRule"/>
</dbReference>
<dbReference type="HAMAP" id="MF_00337">
    <property type="entry name" value="Exonuc_7_S"/>
    <property type="match status" value="1"/>
</dbReference>
<dbReference type="InterPro" id="IPR003761">
    <property type="entry name" value="Exonuc_VII_S"/>
</dbReference>
<evidence type="ECO:0000256" key="2">
    <source>
        <dbReference type="ARBA" id="ARBA00022490"/>
    </source>
</evidence>
<evidence type="ECO:0000256" key="1">
    <source>
        <dbReference type="ARBA" id="ARBA00009998"/>
    </source>
</evidence>
<evidence type="ECO:0000256" key="5">
    <source>
        <dbReference type="ARBA" id="ARBA00022839"/>
    </source>
</evidence>
<evidence type="ECO:0000256" key="3">
    <source>
        <dbReference type="ARBA" id="ARBA00022722"/>
    </source>
</evidence>
<dbReference type="Gene3D" id="1.10.287.1040">
    <property type="entry name" value="Exonuclease VII, small subunit"/>
    <property type="match status" value="1"/>
</dbReference>
<keyword evidence="5 6" id="KW-0269">Exonuclease</keyword>
<dbReference type="NCBIfam" id="NF010666">
    <property type="entry name" value="PRK14063.1"/>
    <property type="match status" value="1"/>
</dbReference>
<dbReference type="GO" id="GO:0009318">
    <property type="term" value="C:exodeoxyribonuclease VII complex"/>
    <property type="evidence" value="ECO:0007669"/>
    <property type="project" value="UniProtKB-UniRule"/>
</dbReference>
<gene>
    <name evidence="6" type="primary">xseB</name>
    <name evidence="7" type="ORF">J5Y03_04300</name>
</gene>
<comment type="function">
    <text evidence="6">Bidirectionally degrades single-stranded DNA into large acid-insoluble oligonucleotides, which are then degraded further into small acid-soluble oligonucleotides.</text>
</comment>
<sequence length="75" mass="8629">MEEQTLSFEEAIKQIEEIVQKLEQGDVPLEKAIAYFQEGVMLSQICKEKLNTVEKQMATILNEQGEQRPFVIEGE</sequence>
<name>A0A940NHZ6_9BACI</name>
<comment type="subunit">
    <text evidence="6">Heterooligomer composed of large and small subunits.</text>
</comment>
<dbReference type="GO" id="GO:0005829">
    <property type="term" value="C:cytosol"/>
    <property type="evidence" value="ECO:0007669"/>
    <property type="project" value="TreeGrafter"/>
</dbReference>
<protein>
    <recommendedName>
        <fullName evidence="6">Exodeoxyribonuclease 7 small subunit</fullName>
        <ecNumber evidence="6">3.1.11.6</ecNumber>
    </recommendedName>
    <alternativeName>
        <fullName evidence="6">Exodeoxyribonuclease VII small subunit</fullName>
        <shortName evidence="6">Exonuclease VII small subunit</shortName>
    </alternativeName>
</protein>
<evidence type="ECO:0000313" key="7">
    <source>
        <dbReference type="EMBL" id="MBP0724407.1"/>
    </source>
</evidence>
<dbReference type="GO" id="GO:0008855">
    <property type="term" value="F:exodeoxyribonuclease VII activity"/>
    <property type="evidence" value="ECO:0007669"/>
    <property type="project" value="UniProtKB-UniRule"/>
</dbReference>
<dbReference type="AlphaFoldDB" id="A0A940NHZ6"/>
<keyword evidence="3 6" id="KW-0540">Nuclease</keyword>
<evidence type="ECO:0000256" key="6">
    <source>
        <dbReference type="HAMAP-Rule" id="MF_00337"/>
    </source>
</evidence>
<dbReference type="NCBIfam" id="TIGR01280">
    <property type="entry name" value="xseB"/>
    <property type="match status" value="1"/>
</dbReference>
<dbReference type="SUPFAM" id="SSF116842">
    <property type="entry name" value="XseB-like"/>
    <property type="match status" value="1"/>
</dbReference>
<keyword evidence="2 6" id="KW-0963">Cytoplasm</keyword>
<organism evidence="7 8">
    <name type="scientific">Gottfriedia endophytica</name>
    <dbReference type="NCBI Taxonomy" id="2820819"/>
    <lineage>
        <taxon>Bacteria</taxon>
        <taxon>Bacillati</taxon>
        <taxon>Bacillota</taxon>
        <taxon>Bacilli</taxon>
        <taxon>Bacillales</taxon>
        <taxon>Bacillaceae</taxon>
        <taxon>Gottfriedia</taxon>
    </lineage>
</organism>
<dbReference type="EMBL" id="JAGIYQ010000002">
    <property type="protein sequence ID" value="MBP0724407.1"/>
    <property type="molecule type" value="Genomic_DNA"/>
</dbReference>
<evidence type="ECO:0000256" key="4">
    <source>
        <dbReference type="ARBA" id="ARBA00022801"/>
    </source>
</evidence>
<dbReference type="PANTHER" id="PTHR34137:SF1">
    <property type="entry name" value="EXODEOXYRIBONUCLEASE 7 SMALL SUBUNIT"/>
    <property type="match status" value="1"/>
</dbReference>
<comment type="similarity">
    <text evidence="1 6">Belongs to the XseB family.</text>
</comment>
<reference evidence="7" key="1">
    <citation type="submission" date="2021-04" db="EMBL/GenBank/DDBJ databases">
        <title>Genome seq and assembly of Bacillus sp.</title>
        <authorList>
            <person name="Chhetri G."/>
        </authorList>
    </citation>
    <scope>NUCLEOTIDE SEQUENCE</scope>
    <source>
        <strain evidence="7">RG28</strain>
    </source>
</reference>
<dbReference type="Pfam" id="PF02609">
    <property type="entry name" value="Exonuc_VII_S"/>
    <property type="match status" value="1"/>
</dbReference>
<keyword evidence="4 6" id="KW-0378">Hydrolase</keyword>
<dbReference type="RefSeq" id="WP_209402883.1">
    <property type="nucleotide sequence ID" value="NZ_JAGIYQ010000002.1"/>
</dbReference>
<accession>A0A940NHZ6</accession>
<dbReference type="Proteomes" id="UP000682134">
    <property type="component" value="Unassembled WGS sequence"/>
</dbReference>
<comment type="subcellular location">
    <subcellularLocation>
        <location evidence="6">Cytoplasm</location>
    </subcellularLocation>
</comment>
<keyword evidence="8" id="KW-1185">Reference proteome</keyword>
<proteinExistence type="inferred from homology"/>
<comment type="caution">
    <text evidence="7">The sequence shown here is derived from an EMBL/GenBank/DDBJ whole genome shotgun (WGS) entry which is preliminary data.</text>
</comment>
<evidence type="ECO:0000313" key="8">
    <source>
        <dbReference type="Proteomes" id="UP000682134"/>
    </source>
</evidence>
<dbReference type="PANTHER" id="PTHR34137">
    <property type="entry name" value="EXODEOXYRIBONUCLEASE 7 SMALL SUBUNIT"/>
    <property type="match status" value="1"/>
</dbReference>
<comment type="catalytic activity">
    <reaction evidence="6">
        <text>Exonucleolytic cleavage in either 5'- to 3'- or 3'- to 5'-direction to yield nucleoside 5'-phosphates.</text>
        <dbReference type="EC" id="3.1.11.6"/>
    </reaction>
</comment>
<dbReference type="EC" id="3.1.11.6" evidence="6"/>
<dbReference type="PIRSF" id="PIRSF006488">
    <property type="entry name" value="Exonuc_VII_S"/>
    <property type="match status" value="1"/>
</dbReference>